<organism evidence="2">
    <name type="scientific">marine metagenome</name>
    <dbReference type="NCBI Taxonomy" id="408172"/>
    <lineage>
        <taxon>unclassified sequences</taxon>
        <taxon>metagenomes</taxon>
        <taxon>ecological metagenomes</taxon>
    </lineage>
</organism>
<protein>
    <recommendedName>
        <fullName evidence="1">Aldehyde oxidase/xanthine dehydrogenase second molybdopterin binding domain-containing protein</fullName>
    </recommendedName>
</protein>
<accession>A0A381TUH4</accession>
<dbReference type="InterPro" id="IPR037165">
    <property type="entry name" value="AldOxase/xan_DH_Mopterin-bd_sf"/>
</dbReference>
<name>A0A381TUH4_9ZZZZ</name>
<dbReference type="Pfam" id="PF20256">
    <property type="entry name" value="MoCoBD_2"/>
    <property type="match status" value="1"/>
</dbReference>
<reference evidence="2" key="1">
    <citation type="submission" date="2018-05" db="EMBL/GenBank/DDBJ databases">
        <authorList>
            <person name="Lanie J.A."/>
            <person name="Ng W.-L."/>
            <person name="Kazmierczak K.M."/>
            <person name="Andrzejewski T.M."/>
            <person name="Davidsen T.M."/>
            <person name="Wayne K.J."/>
            <person name="Tettelin H."/>
            <person name="Glass J.I."/>
            <person name="Rusch D."/>
            <person name="Podicherti R."/>
            <person name="Tsui H.-C.T."/>
            <person name="Winkler M.E."/>
        </authorList>
    </citation>
    <scope>NUCLEOTIDE SEQUENCE</scope>
</reference>
<dbReference type="SUPFAM" id="SSF56003">
    <property type="entry name" value="Molybdenum cofactor-binding domain"/>
    <property type="match status" value="1"/>
</dbReference>
<dbReference type="GO" id="GO:0016491">
    <property type="term" value="F:oxidoreductase activity"/>
    <property type="evidence" value="ECO:0007669"/>
    <property type="project" value="InterPro"/>
</dbReference>
<feature type="domain" description="Aldehyde oxidase/xanthine dehydrogenase second molybdopterin binding" evidence="1">
    <location>
        <begin position="3"/>
        <end position="255"/>
    </location>
</feature>
<dbReference type="Gene3D" id="3.30.365.10">
    <property type="entry name" value="Aldehyde oxidase/xanthine dehydrogenase, molybdopterin binding domain"/>
    <property type="match status" value="2"/>
</dbReference>
<evidence type="ECO:0000259" key="1">
    <source>
        <dbReference type="Pfam" id="PF20256"/>
    </source>
</evidence>
<dbReference type="PANTHER" id="PTHR47495">
    <property type="entry name" value="ALDEHYDE DEHYDROGENASE"/>
    <property type="match status" value="1"/>
</dbReference>
<dbReference type="AlphaFoldDB" id="A0A381TUH4"/>
<proteinExistence type="predicted"/>
<sequence length="335" mass="35506">MLYGLGYGFARPDFASAAVDVAFDGSVTLRNGASELGQGLRTILCQFVADELGVRFEDVTIVSADTEKTPDSGPVSASRATYVQGNAVVKACQDLKSQLGEIAAELLSCSPDRLTFGNGRVYDREAPSRGLPFAKLAAETHARGKRFQGYGWHKITTPDVDTATSQGDAYATYAWASQLAEVEVDTETGKVIVLRLASATDAGKAINPKGVEGQIEGGAVQGLGFALMEEMVVKQGKFVNSRLSTYLIPTAADVPKIDPLIVEVYDPTGPHGAKGVAEPATIPTPPAIFNAIANAIGQRVTRTPASPERILQLLGKLDVVEEEPRTLEDVPYPSP</sequence>
<dbReference type="InterPro" id="IPR046867">
    <property type="entry name" value="AldOxase/xan_DH_MoCoBD2"/>
</dbReference>
<dbReference type="InterPro" id="IPR052516">
    <property type="entry name" value="N-heterocyclic_Hydroxylase"/>
</dbReference>
<evidence type="ECO:0000313" key="2">
    <source>
        <dbReference type="EMBL" id="SVA18597.1"/>
    </source>
</evidence>
<gene>
    <name evidence="2" type="ORF">METZ01_LOCUS71451</name>
</gene>
<dbReference type="EMBL" id="UINC01005034">
    <property type="protein sequence ID" value="SVA18597.1"/>
    <property type="molecule type" value="Genomic_DNA"/>
</dbReference>
<dbReference type="PANTHER" id="PTHR47495:SF2">
    <property type="entry name" value="ALDEHYDE DEHYDROGENASE"/>
    <property type="match status" value="1"/>
</dbReference>